<protein>
    <recommendedName>
        <fullName evidence="2">SWR1-complex protein 5</fullName>
    </recommendedName>
</protein>
<reference evidence="6 7" key="1">
    <citation type="submission" date="2016-08" db="EMBL/GenBank/DDBJ databases">
        <title>Whole genome shotgun sequence of Pichia membranifaciens KS47-1.</title>
        <authorList>
            <person name="Konishi M."/>
            <person name="Ishida M."/>
            <person name="Arakawa T."/>
            <person name="Kato Y."/>
            <person name="Horiuchi J."/>
        </authorList>
    </citation>
    <scope>NUCLEOTIDE SEQUENCE [LARGE SCALE GENOMIC DNA]</scope>
    <source>
        <strain evidence="6 7">KS47-1</strain>
    </source>
</reference>
<sequence>MVEANNENGVSVGPGIAEPAADDTNGNAEKVKGIGSAENDAVDPDNGPDNGDDDNDNDEGYDEEQDEDYVADAAGKGKASDASDGANGDDDGDDDEEFIDEDDKKEIAKYSSIESSEGGLIKTRRQRLEEEAKEKKEKKNRHVHSNAGVGDSSPAKVDINSIWAELNSTSKSVPTTAASQVVSSSTTITGAPGSTARLVDEKVKITRTYEFAGKRISEEKWVDANSEEAKAYLNSAAIPAAKSAPAQTASEPMPASTAVPQKNLRRKRKRASLLDAVITNSSNTKLTTLEKSRLDWATYVDKNKIGDELKYTNKAGFLEKQDFLSRVDSRRDNLYSKAKSKVSKDN</sequence>
<dbReference type="PANTHER" id="PTHR48407:SF1">
    <property type="entry name" value="CRANIOFACIAL DEVELOPMENT PROTEIN 1"/>
    <property type="match status" value="1"/>
</dbReference>
<feature type="compositionally biased region" description="Low complexity" evidence="4">
    <location>
        <begin position="172"/>
        <end position="189"/>
    </location>
</feature>
<feature type="compositionally biased region" description="Basic and acidic residues" evidence="4">
    <location>
        <begin position="126"/>
        <end position="137"/>
    </location>
</feature>
<feature type="compositionally biased region" description="Acidic residues" evidence="4">
    <location>
        <begin position="50"/>
        <end position="70"/>
    </location>
</feature>
<dbReference type="InterPro" id="IPR027124">
    <property type="entry name" value="Swc5/CFDP1/2"/>
</dbReference>
<evidence type="ECO:0000259" key="5">
    <source>
        <dbReference type="PROSITE" id="PS51279"/>
    </source>
</evidence>
<evidence type="ECO:0000313" key="6">
    <source>
        <dbReference type="EMBL" id="GAV27683.1"/>
    </source>
</evidence>
<evidence type="ECO:0000256" key="4">
    <source>
        <dbReference type="SAM" id="MobiDB-lite"/>
    </source>
</evidence>
<dbReference type="PROSITE" id="PS51279">
    <property type="entry name" value="BCNT_C"/>
    <property type="match status" value="1"/>
</dbReference>
<feature type="domain" description="BCNT-C" evidence="5">
    <location>
        <begin position="268"/>
        <end position="345"/>
    </location>
</feature>
<evidence type="ECO:0000256" key="3">
    <source>
        <dbReference type="ARBA" id="ARBA00025222"/>
    </source>
</evidence>
<dbReference type="AlphaFoldDB" id="A0A1Q2YE66"/>
<organism evidence="6 7">
    <name type="scientific">Pichia membranifaciens</name>
    <dbReference type="NCBI Taxonomy" id="4926"/>
    <lineage>
        <taxon>Eukaryota</taxon>
        <taxon>Fungi</taxon>
        <taxon>Dikarya</taxon>
        <taxon>Ascomycota</taxon>
        <taxon>Saccharomycotina</taxon>
        <taxon>Pichiomycetes</taxon>
        <taxon>Pichiales</taxon>
        <taxon>Pichiaceae</taxon>
        <taxon>Pichia</taxon>
    </lineage>
</organism>
<dbReference type="OrthoDB" id="445677at2759"/>
<gene>
    <name evidence="6" type="ORF">PMKS-001151</name>
</gene>
<feature type="compositionally biased region" description="Low complexity" evidence="4">
    <location>
        <begin position="71"/>
        <end position="86"/>
    </location>
</feature>
<feature type="region of interest" description="Disordered" evidence="4">
    <location>
        <begin position="243"/>
        <end position="266"/>
    </location>
</feature>
<dbReference type="Proteomes" id="UP000186136">
    <property type="component" value="Unassembled WGS sequence"/>
</dbReference>
<evidence type="ECO:0000313" key="7">
    <source>
        <dbReference type="Proteomes" id="UP000186136"/>
    </source>
</evidence>
<feature type="compositionally biased region" description="Acidic residues" evidence="4">
    <location>
        <begin position="87"/>
        <end position="101"/>
    </location>
</feature>
<name>A0A1Q2YE66_9ASCO</name>
<proteinExistence type="inferred from homology"/>
<evidence type="ECO:0000256" key="2">
    <source>
        <dbReference type="ARBA" id="ARBA00019138"/>
    </source>
</evidence>
<dbReference type="Pfam" id="PF07572">
    <property type="entry name" value="BCNT"/>
    <property type="match status" value="1"/>
</dbReference>
<dbReference type="EMBL" id="BDGI01000042">
    <property type="protein sequence ID" value="GAV27683.1"/>
    <property type="molecule type" value="Genomic_DNA"/>
</dbReference>
<evidence type="ECO:0000256" key="1">
    <source>
        <dbReference type="ARBA" id="ARBA00010465"/>
    </source>
</evidence>
<comment type="similarity">
    <text evidence="1">Belongs to the SWC5 family.</text>
</comment>
<feature type="region of interest" description="Disordered" evidence="4">
    <location>
        <begin position="1"/>
        <end position="194"/>
    </location>
</feature>
<keyword evidence="7" id="KW-1185">Reference proteome</keyword>
<dbReference type="PANTHER" id="PTHR48407">
    <property type="entry name" value="CRANIOFACIAL DEVELOPMENT PROTEIN 1"/>
    <property type="match status" value="1"/>
</dbReference>
<dbReference type="InterPro" id="IPR011421">
    <property type="entry name" value="BCNT-C"/>
</dbReference>
<accession>A0A1Q2YE66</accession>
<comment type="function">
    <text evidence="3">Component of the SWR1 complex which mediates the ATP-dependent exchange of histone H2A for the H2A variant HZT1 leading to transcriptional regulation of selected genes by chromatin remodeling. Involved in chromosome stability.</text>
</comment>
<comment type="caution">
    <text evidence="6">The sequence shown here is derived from an EMBL/GenBank/DDBJ whole genome shotgun (WGS) entry which is preliminary data.</text>
</comment>
<dbReference type="GO" id="GO:0000812">
    <property type="term" value="C:Swr1 complex"/>
    <property type="evidence" value="ECO:0007669"/>
    <property type="project" value="TreeGrafter"/>
</dbReference>